<comment type="caution">
    <text evidence="1">The sequence shown here is derived from an EMBL/GenBank/DDBJ whole genome shotgun (WGS) entry which is preliminary data.</text>
</comment>
<accession>A0ACC2DMY4</accession>
<gene>
    <name evidence="1" type="ORF">O6H91_05G039800</name>
</gene>
<evidence type="ECO:0000313" key="1">
    <source>
        <dbReference type="EMBL" id="KAJ7555472.1"/>
    </source>
</evidence>
<protein>
    <submittedName>
        <fullName evidence="1">Uncharacterized protein</fullName>
    </submittedName>
</protein>
<reference evidence="2" key="1">
    <citation type="journal article" date="2024" name="Proc. Natl. Acad. Sci. U.S.A.">
        <title>Extraordinary preservation of gene collinearity over three hundred million years revealed in homosporous lycophytes.</title>
        <authorList>
            <person name="Li C."/>
            <person name="Wickell D."/>
            <person name="Kuo L.Y."/>
            <person name="Chen X."/>
            <person name="Nie B."/>
            <person name="Liao X."/>
            <person name="Peng D."/>
            <person name="Ji J."/>
            <person name="Jenkins J."/>
            <person name="Williams M."/>
            <person name="Shu S."/>
            <person name="Plott C."/>
            <person name="Barry K."/>
            <person name="Rajasekar S."/>
            <person name="Grimwood J."/>
            <person name="Han X."/>
            <person name="Sun S."/>
            <person name="Hou Z."/>
            <person name="He W."/>
            <person name="Dai G."/>
            <person name="Sun C."/>
            <person name="Schmutz J."/>
            <person name="Leebens-Mack J.H."/>
            <person name="Li F.W."/>
            <person name="Wang L."/>
        </authorList>
    </citation>
    <scope>NUCLEOTIDE SEQUENCE [LARGE SCALE GENOMIC DNA]</scope>
    <source>
        <strain evidence="2">cv. PW_Plant_1</strain>
    </source>
</reference>
<evidence type="ECO:0000313" key="2">
    <source>
        <dbReference type="Proteomes" id="UP001162992"/>
    </source>
</evidence>
<name>A0ACC2DMY4_DIPCM</name>
<proteinExistence type="predicted"/>
<dbReference type="EMBL" id="CM055096">
    <property type="protein sequence ID" value="KAJ7555472.1"/>
    <property type="molecule type" value="Genomic_DNA"/>
</dbReference>
<dbReference type="Proteomes" id="UP001162992">
    <property type="component" value="Chromosome 5"/>
</dbReference>
<sequence length="113" mass="12352">MSAAGDWTRYWQGNELQSSRPMQQVRESKCICTPLAIGVFNVGCVIGIHPVQPELGHNERSANDSTCITFMLIMFLGSLISLIVSSMAAKSYQRGTGYVLGRMGSPEAVGRQR</sequence>
<organism evidence="1 2">
    <name type="scientific">Diphasiastrum complanatum</name>
    <name type="common">Issler's clubmoss</name>
    <name type="synonym">Lycopodium complanatum</name>
    <dbReference type="NCBI Taxonomy" id="34168"/>
    <lineage>
        <taxon>Eukaryota</taxon>
        <taxon>Viridiplantae</taxon>
        <taxon>Streptophyta</taxon>
        <taxon>Embryophyta</taxon>
        <taxon>Tracheophyta</taxon>
        <taxon>Lycopodiopsida</taxon>
        <taxon>Lycopodiales</taxon>
        <taxon>Lycopodiaceae</taxon>
        <taxon>Lycopodioideae</taxon>
        <taxon>Diphasiastrum</taxon>
    </lineage>
</organism>
<keyword evidence="2" id="KW-1185">Reference proteome</keyword>